<dbReference type="EMBL" id="BMJT01000002">
    <property type="protein sequence ID" value="GGG15603.1"/>
    <property type="molecule type" value="Genomic_DNA"/>
</dbReference>
<keyword evidence="1" id="KW-0472">Membrane</keyword>
<evidence type="ECO:0000256" key="1">
    <source>
        <dbReference type="SAM" id="Phobius"/>
    </source>
</evidence>
<reference evidence="2" key="1">
    <citation type="journal article" date="2014" name="Int. J. Syst. Evol. Microbiol.">
        <title>Complete genome sequence of Corynebacterium casei LMG S-19264T (=DSM 44701T), isolated from a smear-ripened cheese.</title>
        <authorList>
            <consortium name="US DOE Joint Genome Institute (JGI-PGF)"/>
            <person name="Walter F."/>
            <person name="Albersmeier A."/>
            <person name="Kalinowski J."/>
            <person name="Ruckert C."/>
        </authorList>
    </citation>
    <scope>NUCLEOTIDE SEQUENCE</scope>
    <source>
        <strain evidence="2">CGMCC 1.15760</strain>
    </source>
</reference>
<keyword evidence="1" id="KW-0812">Transmembrane</keyword>
<feature type="transmembrane region" description="Helical" evidence="1">
    <location>
        <begin position="91"/>
        <end position="110"/>
    </location>
</feature>
<evidence type="ECO:0000313" key="2">
    <source>
        <dbReference type="EMBL" id="GGG15603.1"/>
    </source>
</evidence>
<organism evidence="2 3">
    <name type="scientific">Lysinibacillus alkalisoli</name>
    <dbReference type="NCBI Taxonomy" id="1911548"/>
    <lineage>
        <taxon>Bacteria</taxon>
        <taxon>Bacillati</taxon>
        <taxon>Bacillota</taxon>
        <taxon>Bacilli</taxon>
        <taxon>Bacillales</taxon>
        <taxon>Bacillaceae</taxon>
        <taxon>Lysinibacillus</taxon>
    </lineage>
</organism>
<feature type="transmembrane region" description="Helical" evidence="1">
    <location>
        <begin position="33"/>
        <end position="52"/>
    </location>
</feature>
<feature type="transmembrane region" description="Helical" evidence="1">
    <location>
        <begin position="59"/>
        <end position="76"/>
    </location>
</feature>
<reference evidence="2" key="2">
    <citation type="submission" date="2020-09" db="EMBL/GenBank/DDBJ databases">
        <authorList>
            <person name="Sun Q."/>
            <person name="Zhou Y."/>
        </authorList>
    </citation>
    <scope>NUCLEOTIDE SEQUENCE</scope>
    <source>
        <strain evidence="2">CGMCC 1.15760</strain>
    </source>
</reference>
<dbReference type="Proteomes" id="UP000616608">
    <property type="component" value="Unassembled WGS sequence"/>
</dbReference>
<keyword evidence="3" id="KW-1185">Reference proteome</keyword>
<proteinExistence type="predicted"/>
<gene>
    <name evidence="2" type="ORF">GCM10007425_07370</name>
</gene>
<comment type="caution">
    <text evidence="2">The sequence shown here is derived from an EMBL/GenBank/DDBJ whole genome shotgun (WGS) entry which is preliminary data.</text>
</comment>
<dbReference type="AlphaFoldDB" id="A0A917LEF2"/>
<name>A0A917LEF2_9BACI</name>
<evidence type="ECO:0000313" key="3">
    <source>
        <dbReference type="Proteomes" id="UP000616608"/>
    </source>
</evidence>
<protein>
    <submittedName>
        <fullName evidence="2">Uncharacterized protein</fullName>
    </submittedName>
</protein>
<sequence length="120" mass="14131">MHYVYYVLGLLPVAFLFHHFEYRIFLREGPDDFIIFTWIAYMVIAGFCATFVRKREVSLVNAIAFVLSFVLAMLFMPKEASWFKGFQRNDLIIIIAMFTYIGQLTVRSLLRLIVHKPTQI</sequence>
<keyword evidence="1" id="KW-1133">Transmembrane helix</keyword>
<accession>A0A917LEF2</accession>
<dbReference type="RefSeq" id="WP_188613663.1">
    <property type="nucleotide sequence ID" value="NZ_BMJT01000002.1"/>
</dbReference>